<dbReference type="Proteomes" id="UP001225498">
    <property type="component" value="Unassembled WGS sequence"/>
</dbReference>
<keyword evidence="1" id="KW-0812">Transmembrane</keyword>
<dbReference type="EMBL" id="ABLTIR010000009">
    <property type="protein sequence ID" value="EKZ1925728.1"/>
    <property type="molecule type" value="Genomic_DNA"/>
</dbReference>
<feature type="transmembrane region" description="Helical" evidence="1">
    <location>
        <begin position="27"/>
        <end position="45"/>
    </location>
</feature>
<reference evidence="2" key="1">
    <citation type="submission" date="2023-08" db="EMBL/GenBank/DDBJ databases">
        <authorList>
            <consortium name="Clinical and Environmental Microbiology Branch: Whole genome sequencing antimicrobial resistance pathogens in the healthcare setting"/>
        </authorList>
    </citation>
    <scope>NUCLEOTIDE SEQUENCE</scope>
    <source>
        <strain evidence="2">2023CJ-00293</strain>
    </source>
</reference>
<name>A0AAI9CI78_STEMA</name>
<keyword evidence="1" id="KW-1133">Transmembrane helix</keyword>
<evidence type="ECO:0000256" key="1">
    <source>
        <dbReference type="SAM" id="Phobius"/>
    </source>
</evidence>
<feature type="transmembrane region" description="Helical" evidence="1">
    <location>
        <begin position="177"/>
        <end position="196"/>
    </location>
</feature>
<accession>A0AAI9CI78</accession>
<gene>
    <name evidence="2" type="ORF">REH87_000699</name>
</gene>
<evidence type="ECO:0008006" key="4">
    <source>
        <dbReference type="Google" id="ProtNLM"/>
    </source>
</evidence>
<organism evidence="2 3">
    <name type="scientific">Stenotrophomonas maltophilia</name>
    <name type="common">Pseudomonas maltophilia</name>
    <name type="synonym">Xanthomonas maltophilia</name>
    <dbReference type="NCBI Taxonomy" id="40324"/>
    <lineage>
        <taxon>Bacteria</taxon>
        <taxon>Pseudomonadati</taxon>
        <taxon>Pseudomonadota</taxon>
        <taxon>Gammaproteobacteria</taxon>
        <taxon>Lysobacterales</taxon>
        <taxon>Lysobacteraceae</taxon>
        <taxon>Stenotrophomonas</taxon>
        <taxon>Stenotrophomonas maltophilia group</taxon>
    </lineage>
</organism>
<protein>
    <recommendedName>
        <fullName evidence="4">Transmembrane protein</fullName>
    </recommendedName>
</protein>
<feature type="transmembrane region" description="Helical" evidence="1">
    <location>
        <begin position="51"/>
        <end position="72"/>
    </location>
</feature>
<feature type="transmembrane region" description="Helical" evidence="1">
    <location>
        <begin position="208"/>
        <end position="230"/>
    </location>
</feature>
<dbReference type="AlphaFoldDB" id="A0AAI9CI78"/>
<sequence>MTEMSNPIALGQLLAQVSDPYDRNARLAPGLIVLMPLTVSFIAAFRDELDAMQVVAAVVVTFCAPFLLSSVVRFQGKKLENKLVKKWGGMPSTILLRHRDERLNPVTKARYHDAINEKLKAEVPSAAKERGNPSRADHAYEDAVAKLRERTRGTESLVLKENISYGFFRNMSALRPFGVVTSVAGVVVGLLLIGALTLNPLAFNWATLLHPGFEGGATLLVSGFLLYLWVTNFTHGRVESAAYAYAERLLTALDRIPSSSSP</sequence>
<keyword evidence="1" id="KW-0472">Membrane</keyword>
<comment type="caution">
    <text evidence="2">The sequence shown here is derived from an EMBL/GenBank/DDBJ whole genome shotgun (WGS) entry which is preliminary data.</text>
</comment>
<evidence type="ECO:0000313" key="3">
    <source>
        <dbReference type="Proteomes" id="UP001225498"/>
    </source>
</evidence>
<proteinExistence type="predicted"/>
<evidence type="ECO:0000313" key="2">
    <source>
        <dbReference type="EMBL" id="EKZ1925728.1"/>
    </source>
</evidence>